<keyword evidence="2" id="KW-1185">Reference proteome</keyword>
<dbReference type="Pfam" id="PF09234">
    <property type="entry name" value="DUF1963"/>
    <property type="match status" value="1"/>
</dbReference>
<dbReference type="OrthoDB" id="8856529at2"/>
<dbReference type="EMBL" id="WBOT01000003">
    <property type="protein sequence ID" value="KAB2332620.1"/>
    <property type="molecule type" value="Genomic_DNA"/>
</dbReference>
<dbReference type="InterPro" id="IPR015315">
    <property type="entry name" value="DUF1963"/>
</dbReference>
<dbReference type="Proteomes" id="UP000441354">
    <property type="component" value="Unassembled WGS sequence"/>
</dbReference>
<comment type="caution">
    <text evidence="1">The sequence shown here is derived from an EMBL/GenBank/DDBJ whole genome shotgun (WGS) entry which is preliminary data.</text>
</comment>
<protein>
    <submittedName>
        <fullName evidence="1">DUF1963 domain-containing protein</fullName>
    </submittedName>
</protein>
<evidence type="ECO:0000313" key="1">
    <source>
        <dbReference type="EMBL" id="KAB2332620.1"/>
    </source>
</evidence>
<gene>
    <name evidence="1" type="ORF">F7732_11040</name>
</gene>
<sequence>MNLATVLDEMKKKAIKLELQTDHKEELPLGASKIGGNPDLPKDFNWFYYEGEAYTGEIKNRPLSFLAQINCGEVRMYDEEGLLPKKGILYFFYELLTMTWGYDPQHRGSAKVFYFDGDLSELSRTPFPDDMENECKIPEIPLHFSQKYNVPDYGEFMERHDYRNLEEFLEVKADLGYEQEEVMSKLLGYADIIQNGMLLQCELVTNGTELGMGYPDMSSEEYKILQQKGEQWQLLFQLDTVIENDYELMFGDSGRIYYYIKKEDLKNCRFDDCWLVLECY</sequence>
<dbReference type="InterPro" id="IPR035948">
    <property type="entry name" value="YwqG-like_sf"/>
</dbReference>
<accession>A0A7V7RLI8</accession>
<proteinExistence type="predicted"/>
<dbReference type="Gene3D" id="2.30.320.10">
    <property type="entry name" value="YwqG-like"/>
    <property type="match status" value="1"/>
</dbReference>
<dbReference type="AlphaFoldDB" id="A0A7V7RLI8"/>
<organism evidence="1 2">
    <name type="scientific">Bacillus mesophilum</name>
    <dbReference type="NCBI Taxonomy" id="1071718"/>
    <lineage>
        <taxon>Bacteria</taxon>
        <taxon>Bacillati</taxon>
        <taxon>Bacillota</taxon>
        <taxon>Bacilli</taxon>
        <taxon>Bacillales</taxon>
        <taxon>Bacillaceae</taxon>
        <taxon>Bacillus</taxon>
    </lineage>
</organism>
<name>A0A7V7RLI8_9BACI</name>
<dbReference type="PANTHER" id="PTHR36436:SF6">
    <property type="entry name" value="SLL5081 PROTEIN"/>
    <property type="match status" value="1"/>
</dbReference>
<dbReference type="RefSeq" id="WP_151573919.1">
    <property type="nucleotide sequence ID" value="NZ_WBOT01000003.1"/>
</dbReference>
<dbReference type="SUPFAM" id="SSF103032">
    <property type="entry name" value="Hypothetical protein YwqG"/>
    <property type="match status" value="1"/>
</dbReference>
<dbReference type="PANTHER" id="PTHR36436">
    <property type="entry name" value="SLL5081 PROTEIN"/>
    <property type="match status" value="1"/>
</dbReference>
<evidence type="ECO:0000313" key="2">
    <source>
        <dbReference type="Proteomes" id="UP000441354"/>
    </source>
</evidence>
<reference evidence="1 2" key="1">
    <citation type="journal article" date="2014" name="Arch. Microbiol.">
        <title>Bacillus mesophilum sp. nov., strain IITR-54T, a novel 4-chlorobiphenyl dechlorinating bacterium.</title>
        <authorList>
            <person name="Manickam N."/>
            <person name="Singh N.K."/>
            <person name="Bajaj A."/>
            <person name="Kumar R.M."/>
            <person name="Kaur G."/>
            <person name="Kaur N."/>
            <person name="Bala M."/>
            <person name="Kumar A."/>
            <person name="Mayilraj S."/>
        </authorList>
    </citation>
    <scope>NUCLEOTIDE SEQUENCE [LARGE SCALE GENOMIC DNA]</scope>
    <source>
        <strain evidence="1 2">IITR-54</strain>
    </source>
</reference>